<dbReference type="GO" id="GO:0003984">
    <property type="term" value="F:acetolactate synthase activity"/>
    <property type="evidence" value="ECO:0007669"/>
    <property type="project" value="TreeGrafter"/>
</dbReference>
<dbReference type="CDD" id="cd02002">
    <property type="entry name" value="TPP_BFDC"/>
    <property type="match status" value="1"/>
</dbReference>
<evidence type="ECO:0000256" key="3">
    <source>
        <dbReference type="RuleBase" id="RU362132"/>
    </source>
</evidence>
<dbReference type="PANTHER" id="PTHR18968">
    <property type="entry name" value="THIAMINE PYROPHOSPHATE ENZYMES"/>
    <property type="match status" value="1"/>
</dbReference>
<keyword evidence="2 3" id="KW-0786">Thiamine pyrophosphate</keyword>
<feature type="domain" description="Thiamine pyrophosphate enzyme central" evidence="5">
    <location>
        <begin position="222"/>
        <end position="334"/>
    </location>
</feature>
<dbReference type="Proteomes" id="UP000186609">
    <property type="component" value="Chromosome"/>
</dbReference>
<dbReference type="Gene3D" id="3.40.50.970">
    <property type="match status" value="2"/>
</dbReference>
<feature type="domain" description="Thiamine pyrophosphate enzyme TPP-binding" evidence="6">
    <location>
        <begin position="420"/>
        <end position="575"/>
    </location>
</feature>
<evidence type="ECO:0000256" key="4">
    <source>
        <dbReference type="SAM" id="MobiDB-lite"/>
    </source>
</evidence>
<feature type="region of interest" description="Disordered" evidence="4">
    <location>
        <begin position="1"/>
        <end position="21"/>
    </location>
</feature>
<dbReference type="InterPro" id="IPR011766">
    <property type="entry name" value="TPP_enzyme_TPP-bd"/>
</dbReference>
<keyword evidence="9" id="KW-1185">Reference proteome</keyword>
<feature type="domain" description="Thiamine pyrophosphate enzyme N-terminal TPP-binding" evidence="7">
    <location>
        <begin position="24"/>
        <end position="131"/>
    </location>
</feature>
<evidence type="ECO:0000259" key="5">
    <source>
        <dbReference type="Pfam" id="PF00205"/>
    </source>
</evidence>
<dbReference type="GO" id="GO:0000287">
    <property type="term" value="F:magnesium ion binding"/>
    <property type="evidence" value="ECO:0007669"/>
    <property type="project" value="InterPro"/>
</dbReference>
<dbReference type="GO" id="GO:0009099">
    <property type="term" value="P:L-valine biosynthetic process"/>
    <property type="evidence" value="ECO:0007669"/>
    <property type="project" value="TreeGrafter"/>
</dbReference>
<dbReference type="CDD" id="cd07035">
    <property type="entry name" value="TPP_PYR_POX_like"/>
    <property type="match status" value="1"/>
</dbReference>
<accession>A0A1P8K2H7</accession>
<dbReference type="InterPro" id="IPR012000">
    <property type="entry name" value="Thiamin_PyroP_enz_cen_dom"/>
</dbReference>
<dbReference type="InterPro" id="IPR045229">
    <property type="entry name" value="TPP_enz"/>
</dbReference>
<organism evidence="8 9">
    <name type="scientific">Rhodoferax koreensis</name>
    <dbReference type="NCBI Taxonomy" id="1842727"/>
    <lineage>
        <taxon>Bacteria</taxon>
        <taxon>Pseudomonadati</taxon>
        <taxon>Pseudomonadota</taxon>
        <taxon>Betaproteobacteria</taxon>
        <taxon>Burkholderiales</taxon>
        <taxon>Comamonadaceae</taxon>
        <taxon>Rhodoferax</taxon>
    </lineage>
</organism>
<sequence length="594" mass="63965">MTSLSTPAVRRDIPHPSEPDDTVWGSDAIAEMLRAMDIPYVLLNPGASFRGLHDSLVNHLGNEKPQMVVVLHEEHAVAIAHGYTKVTGKPLIAILHSNVGLMHGSMAIFDAWADRVPVIVLGATGPVDAHKRRPWIDWIHTAQDQGALVRNFTKWDAQPASIPAAQEALLRARQIATTAPQGPVYVCFDAALQESRLPGKAALPAPSRYLAPPPARPSDELLKQAADWLSGARRPVILMGRVNRDEQAWAQRVQLAETLQAEVLTDLKVGAAFPTDHPLHAAPSGAFLNPTSQEVLRRADVVLSLDWLDLAGTLKQAWGDEPVGSKVIQVSVDHYIHNGWSMDHQGLPPVDLFLLCEPEPAVALLNPLVQPRPRLEVSPRPALAAPAAGPGLMSVATLAATVREAVGERKVCLMRLPLSWSGEMWDFRHPLDFLGYDGGGGIGSGPGMAIGSALALKGSDRLPVAIIGDGDYMMGVNALWTAANARIPMLVIVCNNRSFFNDELHQERVARQRHRPVENRWIGQRISDPAPDLAMMARGQGLTGFGPVQDAAELASLLPGAIAAVQQGETVVIDVVVQTGYSPAMTAGMTRSKD</sequence>
<feature type="compositionally biased region" description="Basic and acidic residues" evidence="4">
    <location>
        <begin position="9"/>
        <end position="18"/>
    </location>
</feature>
<dbReference type="EMBL" id="CP019236">
    <property type="protein sequence ID" value="APW40187.1"/>
    <property type="molecule type" value="Genomic_DNA"/>
</dbReference>
<dbReference type="PANTHER" id="PTHR18968:SF13">
    <property type="entry name" value="ACETOLACTATE SYNTHASE CATALYTIC SUBUNIT, MITOCHONDRIAL"/>
    <property type="match status" value="1"/>
</dbReference>
<evidence type="ECO:0000256" key="1">
    <source>
        <dbReference type="ARBA" id="ARBA00007812"/>
    </source>
</evidence>
<evidence type="ECO:0000259" key="7">
    <source>
        <dbReference type="Pfam" id="PF02776"/>
    </source>
</evidence>
<dbReference type="InterPro" id="IPR029035">
    <property type="entry name" value="DHS-like_NAD/FAD-binding_dom"/>
</dbReference>
<proteinExistence type="inferred from homology"/>
<evidence type="ECO:0000313" key="9">
    <source>
        <dbReference type="Proteomes" id="UP000186609"/>
    </source>
</evidence>
<dbReference type="GO" id="GO:0009097">
    <property type="term" value="P:isoleucine biosynthetic process"/>
    <property type="evidence" value="ECO:0007669"/>
    <property type="project" value="TreeGrafter"/>
</dbReference>
<dbReference type="RefSeq" id="WP_076203644.1">
    <property type="nucleotide sequence ID" value="NZ_CP019236.1"/>
</dbReference>
<dbReference type="Gene3D" id="3.40.50.1220">
    <property type="entry name" value="TPP-binding domain"/>
    <property type="match status" value="1"/>
</dbReference>
<dbReference type="Pfam" id="PF02776">
    <property type="entry name" value="TPP_enzyme_N"/>
    <property type="match status" value="1"/>
</dbReference>
<evidence type="ECO:0000259" key="6">
    <source>
        <dbReference type="Pfam" id="PF02775"/>
    </source>
</evidence>
<reference evidence="8 9" key="1">
    <citation type="submission" date="2017-01" db="EMBL/GenBank/DDBJ databases">
        <authorList>
            <person name="Mah S.A."/>
            <person name="Swanson W.J."/>
            <person name="Moy G.W."/>
            <person name="Vacquier V.D."/>
        </authorList>
    </citation>
    <scope>NUCLEOTIDE SEQUENCE [LARGE SCALE GENOMIC DNA]</scope>
    <source>
        <strain evidence="8 9">DCY110</strain>
    </source>
</reference>
<name>A0A1P8K2H7_9BURK</name>
<evidence type="ECO:0000313" key="8">
    <source>
        <dbReference type="EMBL" id="APW40187.1"/>
    </source>
</evidence>
<dbReference type="AlphaFoldDB" id="A0A1P8K2H7"/>
<dbReference type="InterPro" id="IPR012001">
    <property type="entry name" value="Thiamin_PyroP_enz_TPP-bd_dom"/>
</dbReference>
<dbReference type="InterPro" id="IPR029061">
    <property type="entry name" value="THDP-binding"/>
</dbReference>
<dbReference type="GO" id="GO:0030976">
    <property type="term" value="F:thiamine pyrophosphate binding"/>
    <property type="evidence" value="ECO:0007669"/>
    <property type="project" value="InterPro"/>
</dbReference>
<dbReference type="SUPFAM" id="SSF52467">
    <property type="entry name" value="DHS-like NAD/FAD-binding domain"/>
    <property type="match status" value="1"/>
</dbReference>
<gene>
    <name evidence="8" type="ORF">RD110_25770</name>
</gene>
<dbReference type="GO" id="GO:0050660">
    <property type="term" value="F:flavin adenine dinucleotide binding"/>
    <property type="evidence" value="ECO:0007669"/>
    <property type="project" value="TreeGrafter"/>
</dbReference>
<evidence type="ECO:0000256" key="2">
    <source>
        <dbReference type="ARBA" id="ARBA00023052"/>
    </source>
</evidence>
<protein>
    <submittedName>
        <fullName evidence="8">Acetolactate synthase</fullName>
    </submittedName>
</protein>
<dbReference type="STRING" id="1842727.RD110_25770"/>
<dbReference type="SUPFAM" id="SSF52518">
    <property type="entry name" value="Thiamin diphosphate-binding fold (THDP-binding)"/>
    <property type="match status" value="2"/>
</dbReference>
<dbReference type="KEGG" id="rhy:RD110_25770"/>
<comment type="similarity">
    <text evidence="1 3">Belongs to the TPP enzyme family.</text>
</comment>
<dbReference type="Pfam" id="PF02775">
    <property type="entry name" value="TPP_enzyme_C"/>
    <property type="match status" value="1"/>
</dbReference>
<dbReference type="OrthoDB" id="9773408at2"/>
<dbReference type="GO" id="GO:0005948">
    <property type="term" value="C:acetolactate synthase complex"/>
    <property type="evidence" value="ECO:0007669"/>
    <property type="project" value="TreeGrafter"/>
</dbReference>
<dbReference type="Pfam" id="PF00205">
    <property type="entry name" value="TPP_enzyme_M"/>
    <property type="match status" value="1"/>
</dbReference>